<feature type="non-terminal residue" evidence="3">
    <location>
        <position position="1"/>
    </location>
</feature>
<dbReference type="SUPFAM" id="SSF56112">
    <property type="entry name" value="Protein kinase-like (PK-like)"/>
    <property type="match status" value="1"/>
</dbReference>
<dbReference type="Proteomes" id="UP000324800">
    <property type="component" value="Unassembled WGS sequence"/>
</dbReference>
<dbReference type="PANTHER" id="PTHR24361">
    <property type="entry name" value="MITOGEN-ACTIVATED KINASE KINASE KINASE"/>
    <property type="match status" value="1"/>
</dbReference>
<dbReference type="GO" id="GO:0005737">
    <property type="term" value="C:cytoplasm"/>
    <property type="evidence" value="ECO:0007669"/>
    <property type="project" value="TreeGrafter"/>
</dbReference>
<keyword evidence="3" id="KW-0418">Kinase</keyword>
<feature type="domain" description="Protein kinase" evidence="2">
    <location>
        <begin position="64"/>
        <end position="264"/>
    </location>
</feature>
<evidence type="ECO:0000259" key="2">
    <source>
        <dbReference type="PROSITE" id="PS50011"/>
    </source>
</evidence>
<feature type="compositionally biased region" description="Basic and acidic residues" evidence="1">
    <location>
        <begin position="24"/>
        <end position="43"/>
    </location>
</feature>
<accession>A0A5J4U3Y6</accession>
<dbReference type="InterPro" id="IPR011009">
    <property type="entry name" value="Kinase-like_dom_sf"/>
</dbReference>
<sequence length="264" mass="30590">ITKLKKVDENKDAKQQQPAQKLPESTKQEIIDKNKEEENKDVKQTSAIQYSDSHQISKSSYNDFRVIKKLGSGSQGRVYHVMMNSTEEEFAMKKEEYFSDEDKENVNREIEQMKKLESRFTVRLIHVFQEHQDMCLVMEFCSQGDLRKFILELQKKPIKERLMRVWAILSQVIRALDFMHSQGIVHRDIKPENIFVMDDGSVRLGDFGLAKEISSRDYATMAGTKVYMAAEVWLYKKTDYASDIFSVGIVAAELVTGKHPYETG</sequence>
<dbReference type="Gene3D" id="1.10.510.10">
    <property type="entry name" value="Transferase(Phosphotransferase) domain 1"/>
    <property type="match status" value="1"/>
</dbReference>
<name>A0A5J4U3Y6_9EUKA</name>
<comment type="caution">
    <text evidence="3">The sequence shown here is derived from an EMBL/GenBank/DDBJ whole genome shotgun (WGS) entry which is preliminary data.</text>
</comment>
<feature type="non-terminal residue" evidence="3">
    <location>
        <position position="264"/>
    </location>
</feature>
<feature type="compositionally biased region" description="Basic and acidic residues" evidence="1">
    <location>
        <begin position="1"/>
        <end position="14"/>
    </location>
</feature>
<proteinExistence type="predicted"/>
<evidence type="ECO:0000313" key="3">
    <source>
        <dbReference type="EMBL" id="KAA6364850.1"/>
    </source>
</evidence>
<dbReference type="InterPro" id="IPR000719">
    <property type="entry name" value="Prot_kinase_dom"/>
</dbReference>
<gene>
    <name evidence="3" type="ORF">EZS28_039623</name>
</gene>
<dbReference type="Pfam" id="PF00069">
    <property type="entry name" value="Pkinase"/>
    <property type="match status" value="1"/>
</dbReference>
<keyword evidence="3" id="KW-0808">Transferase</keyword>
<dbReference type="GO" id="GO:0005524">
    <property type="term" value="F:ATP binding"/>
    <property type="evidence" value="ECO:0007669"/>
    <property type="project" value="InterPro"/>
</dbReference>
<dbReference type="GO" id="GO:0004674">
    <property type="term" value="F:protein serine/threonine kinase activity"/>
    <property type="evidence" value="ECO:0007669"/>
    <property type="project" value="TreeGrafter"/>
</dbReference>
<feature type="compositionally biased region" description="Polar residues" evidence="1">
    <location>
        <begin position="45"/>
        <end position="54"/>
    </location>
</feature>
<feature type="region of interest" description="Disordered" evidence="1">
    <location>
        <begin position="1"/>
        <end position="54"/>
    </location>
</feature>
<dbReference type="PROSITE" id="PS00108">
    <property type="entry name" value="PROTEIN_KINASE_ST"/>
    <property type="match status" value="1"/>
</dbReference>
<evidence type="ECO:0000256" key="1">
    <source>
        <dbReference type="SAM" id="MobiDB-lite"/>
    </source>
</evidence>
<protein>
    <submittedName>
        <fullName evidence="3">Putative CAMK family protein kinase</fullName>
    </submittedName>
</protein>
<organism evidence="3 4">
    <name type="scientific">Streblomastix strix</name>
    <dbReference type="NCBI Taxonomy" id="222440"/>
    <lineage>
        <taxon>Eukaryota</taxon>
        <taxon>Metamonada</taxon>
        <taxon>Preaxostyla</taxon>
        <taxon>Oxymonadida</taxon>
        <taxon>Streblomastigidae</taxon>
        <taxon>Streblomastix</taxon>
    </lineage>
</organism>
<dbReference type="InterPro" id="IPR008271">
    <property type="entry name" value="Ser/Thr_kinase_AS"/>
</dbReference>
<dbReference type="EMBL" id="SNRW01021150">
    <property type="protein sequence ID" value="KAA6364850.1"/>
    <property type="molecule type" value="Genomic_DNA"/>
</dbReference>
<evidence type="ECO:0000313" key="4">
    <source>
        <dbReference type="Proteomes" id="UP000324800"/>
    </source>
</evidence>
<dbReference type="AlphaFoldDB" id="A0A5J4U3Y6"/>
<dbReference type="PROSITE" id="PS50011">
    <property type="entry name" value="PROTEIN_KINASE_DOM"/>
    <property type="match status" value="1"/>
</dbReference>
<dbReference type="OrthoDB" id="354826at2759"/>
<dbReference type="InterPro" id="IPR053235">
    <property type="entry name" value="Ser_Thr_kinase"/>
</dbReference>
<reference evidence="3 4" key="1">
    <citation type="submission" date="2019-03" db="EMBL/GenBank/DDBJ databases">
        <title>Single cell metagenomics reveals metabolic interactions within the superorganism composed of flagellate Streblomastix strix and complex community of Bacteroidetes bacteria on its surface.</title>
        <authorList>
            <person name="Treitli S.C."/>
            <person name="Kolisko M."/>
            <person name="Husnik F."/>
            <person name="Keeling P."/>
            <person name="Hampl V."/>
        </authorList>
    </citation>
    <scope>NUCLEOTIDE SEQUENCE [LARGE SCALE GENOMIC DNA]</scope>
    <source>
        <strain evidence="3">ST1C</strain>
    </source>
</reference>
<dbReference type="CDD" id="cd00180">
    <property type="entry name" value="PKc"/>
    <property type="match status" value="1"/>
</dbReference>
<dbReference type="SMART" id="SM00220">
    <property type="entry name" value="S_TKc"/>
    <property type="match status" value="1"/>
</dbReference>